<evidence type="ECO:0000313" key="3">
    <source>
        <dbReference type="Proteomes" id="UP001172055"/>
    </source>
</evidence>
<proteinExistence type="predicted"/>
<evidence type="ECO:0000313" key="2">
    <source>
        <dbReference type="EMBL" id="MDN7240635.1"/>
    </source>
</evidence>
<dbReference type="RefSeq" id="WP_300988357.1">
    <property type="nucleotide sequence ID" value="NZ_CP129236.1"/>
</dbReference>
<keyword evidence="3" id="KW-1185">Reference proteome</keyword>
<dbReference type="Proteomes" id="UP001172055">
    <property type="component" value="Unassembled WGS sequence"/>
</dbReference>
<evidence type="ECO:0000259" key="1">
    <source>
        <dbReference type="Pfam" id="PF12728"/>
    </source>
</evidence>
<dbReference type="Pfam" id="PF12728">
    <property type="entry name" value="HTH_17"/>
    <property type="match status" value="1"/>
</dbReference>
<name>A0ABT8MZ60_9BACL</name>
<dbReference type="InterPro" id="IPR041657">
    <property type="entry name" value="HTH_17"/>
</dbReference>
<sequence length="79" mass="9198">MEKRNYTITEAMPIFGVSRTTITYWINAGIIDAEKEKGKWIIDGHSVKDWQRFQALGFPAANQVIRKRFEIALEKNKNL</sequence>
<gene>
    <name evidence="2" type="ORF">QWY14_02485</name>
</gene>
<dbReference type="InterPro" id="IPR009061">
    <property type="entry name" value="DNA-bd_dom_put_sf"/>
</dbReference>
<dbReference type="Gene3D" id="1.10.1660.10">
    <property type="match status" value="1"/>
</dbReference>
<accession>A0ABT8MZ60</accession>
<dbReference type="SUPFAM" id="SSF46955">
    <property type="entry name" value="Putative DNA-binding domain"/>
    <property type="match status" value="1"/>
</dbReference>
<organism evidence="2 3">
    <name type="scientific">Planococcus shixiaomingii</name>
    <dbReference type="NCBI Taxonomy" id="3058393"/>
    <lineage>
        <taxon>Bacteria</taxon>
        <taxon>Bacillati</taxon>
        <taxon>Bacillota</taxon>
        <taxon>Bacilli</taxon>
        <taxon>Bacillales</taxon>
        <taxon>Caryophanaceae</taxon>
        <taxon>Planococcus</taxon>
    </lineage>
</organism>
<dbReference type="EMBL" id="JAUJWV010000001">
    <property type="protein sequence ID" value="MDN7240635.1"/>
    <property type="molecule type" value="Genomic_DNA"/>
</dbReference>
<feature type="domain" description="Helix-turn-helix" evidence="1">
    <location>
        <begin position="6"/>
        <end position="52"/>
    </location>
</feature>
<reference evidence="2 3" key="1">
    <citation type="submission" date="2023-06" db="EMBL/GenBank/DDBJ databases">
        <title>Novel species in genus Planococcus.</title>
        <authorList>
            <person name="Ning S."/>
        </authorList>
    </citation>
    <scope>NUCLEOTIDE SEQUENCE [LARGE SCALE GENOMIC DNA]</scope>
    <source>
        <strain evidence="2 3">N028</strain>
    </source>
</reference>
<comment type="caution">
    <text evidence="2">The sequence shown here is derived from an EMBL/GenBank/DDBJ whole genome shotgun (WGS) entry which is preliminary data.</text>
</comment>
<protein>
    <submittedName>
        <fullName evidence="2">Helix-turn-helix domain-containing protein</fullName>
    </submittedName>
</protein>